<proteinExistence type="predicted"/>
<dbReference type="Pfam" id="PF12822">
    <property type="entry name" value="ECF_trnsprt"/>
    <property type="match status" value="1"/>
</dbReference>
<evidence type="ECO:0000313" key="3">
    <source>
        <dbReference type="Proteomes" id="UP000257144"/>
    </source>
</evidence>
<dbReference type="OrthoDB" id="9766854at2"/>
<feature type="transmembrane region" description="Helical" evidence="1">
    <location>
        <begin position="71"/>
        <end position="93"/>
    </location>
</feature>
<dbReference type="InterPro" id="IPR024529">
    <property type="entry name" value="ECF_trnsprt_substrate-spec"/>
</dbReference>
<dbReference type="RefSeq" id="WP_115452927.1">
    <property type="nucleotide sequence ID" value="NZ_QNQT01000007.1"/>
</dbReference>
<evidence type="ECO:0000313" key="2">
    <source>
        <dbReference type="EMBL" id="RDU35998.1"/>
    </source>
</evidence>
<dbReference type="EMBL" id="QNQT01000007">
    <property type="protein sequence ID" value="RDU35998.1"/>
    <property type="molecule type" value="Genomic_DNA"/>
</dbReference>
<feature type="transmembrane region" description="Helical" evidence="1">
    <location>
        <begin position="159"/>
        <end position="178"/>
    </location>
</feature>
<sequence>MKVGRTNIVTFGALCIALNVVLGTVVSWMKIPLLFLDTIGTVLMSVLFGPWWGALVGVLTNLVLGITTGPTAIFFGLVNVAIALVVGFAARRFDFTRWYIALATGLILSVVAPLIGTPIAVAVFGGLNGSGMDVIVLWLRAAGEGIFASTFISRISSNLVDKIITCLLVMAIISKLPVFSKTYKGMKKNNAA</sequence>
<accession>A0A3D8GNK3</accession>
<dbReference type="GO" id="GO:0022857">
    <property type="term" value="F:transmembrane transporter activity"/>
    <property type="evidence" value="ECO:0007669"/>
    <property type="project" value="InterPro"/>
</dbReference>
<evidence type="ECO:0000256" key="1">
    <source>
        <dbReference type="SAM" id="Phobius"/>
    </source>
</evidence>
<dbReference type="Proteomes" id="UP000257144">
    <property type="component" value="Unassembled WGS sequence"/>
</dbReference>
<organism evidence="2 3">
    <name type="scientific">Neobacillus piezotolerans</name>
    <dbReference type="NCBI Taxonomy" id="2259171"/>
    <lineage>
        <taxon>Bacteria</taxon>
        <taxon>Bacillati</taxon>
        <taxon>Bacillota</taxon>
        <taxon>Bacilli</taxon>
        <taxon>Bacillales</taxon>
        <taxon>Bacillaceae</taxon>
        <taxon>Neobacillus</taxon>
    </lineage>
</organism>
<dbReference type="Gene3D" id="1.10.1760.20">
    <property type="match status" value="1"/>
</dbReference>
<keyword evidence="1" id="KW-1133">Transmembrane helix</keyword>
<feature type="transmembrane region" description="Helical" evidence="1">
    <location>
        <begin position="99"/>
        <end position="127"/>
    </location>
</feature>
<gene>
    <name evidence="2" type="ORF">DRW41_15530</name>
</gene>
<dbReference type="AlphaFoldDB" id="A0A3D8GNK3"/>
<keyword evidence="3" id="KW-1185">Reference proteome</keyword>
<reference evidence="2 3" key="1">
    <citation type="submission" date="2018-07" db="EMBL/GenBank/DDBJ databases">
        <title>Bacillus sp. YLB-04 draft genome sequence.</title>
        <authorList>
            <person name="Yu L."/>
            <person name="Tang X."/>
        </authorList>
    </citation>
    <scope>NUCLEOTIDE SEQUENCE [LARGE SCALE GENOMIC DNA]</scope>
    <source>
        <strain evidence="2 3">YLB-04</strain>
    </source>
</reference>
<keyword evidence="1" id="KW-0812">Transmembrane</keyword>
<comment type="caution">
    <text evidence="2">The sequence shown here is derived from an EMBL/GenBank/DDBJ whole genome shotgun (WGS) entry which is preliminary data.</text>
</comment>
<feature type="transmembrane region" description="Helical" evidence="1">
    <location>
        <begin position="39"/>
        <end position="64"/>
    </location>
</feature>
<name>A0A3D8GNK3_9BACI</name>
<protein>
    <submittedName>
        <fullName evidence="2">ECF transporter S component</fullName>
    </submittedName>
</protein>
<keyword evidence="1" id="KW-0472">Membrane</keyword>
<dbReference type="NCBIfam" id="NF045596">
    <property type="entry name" value="ECF_S_CD3073"/>
    <property type="match status" value="1"/>
</dbReference>
<feature type="transmembrane region" description="Helical" evidence="1">
    <location>
        <begin position="134"/>
        <end position="153"/>
    </location>
</feature>